<keyword evidence="6 18" id="KW-0479">Metal-binding</keyword>
<keyword evidence="23" id="KW-1185">Reference proteome</keyword>
<keyword evidence="4" id="KW-0507">mRNA processing</keyword>
<evidence type="ECO:0000313" key="22">
    <source>
        <dbReference type="EMBL" id="CAD7653865.1"/>
    </source>
</evidence>
<evidence type="ECO:0000313" key="23">
    <source>
        <dbReference type="Proteomes" id="UP000728032"/>
    </source>
</evidence>
<dbReference type="PROSITE" id="PS50103">
    <property type="entry name" value="ZF_C3H1"/>
    <property type="match status" value="1"/>
</dbReference>
<dbReference type="PANTHER" id="PTHR45846:SF1">
    <property type="entry name" value="TRNA-DIHYDROURIDINE(47) SYNTHASE [NAD(P)(+)]-LIKE"/>
    <property type="match status" value="1"/>
</dbReference>
<keyword evidence="2 19" id="KW-0285">Flavoprotein</keyword>
<evidence type="ECO:0000256" key="11">
    <source>
        <dbReference type="ARBA" id="ARBA00023002"/>
    </source>
</evidence>
<feature type="region of interest" description="Disordered" evidence="20">
    <location>
        <begin position="70"/>
        <end position="117"/>
    </location>
</feature>
<comment type="catalytic activity">
    <reaction evidence="15">
        <text>a 5,6-dihydrouridine in mRNA + NAD(+) = a uridine in mRNA + NADH + H(+)</text>
        <dbReference type="Rhea" id="RHEA:69851"/>
        <dbReference type="Rhea" id="RHEA-COMP:14658"/>
        <dbReference type="Rhea" id="RHEA-COMP:17789"/>
        <dbReference type="ChEBI" id="CHEBI:15378"/>
        <dbReference type="ChEBI" id="CHEBI:57540"/>
        <dbReference type="ChEBI" id="CHEBI:57945"/>
        <dbReference type="ChEBI" id="CHEBI:65315"/>
        <dbReference type="ChEBI" id="CHEBI:74443"/>
    </reaction>
    <physiologicalReaction direction="right-to-left" evidence="15">
        <dbReference type="Rhea" id="RHEA:69853"/>
    </physiologicalReaction>
</comment>
<dbReference type="EMBL" id="OC922013">
    <property type="protein sequence ID" value="CAD7653865.1"/>
    <property type="molecule type" value="Genomic_DNA"/>
</dbReference>
<feature type="non-terminal residue" evidence="22">
    <location>
        <position position="557"/>
    </location>
</feature>
<keyword evidence="9 18" id="KW-0862">Zinc</keyword>
<keyword evidence="5 19" id="KW-0819">tRNA processing</keyword>
<feature type="zinc finger region" description="C3H1-type" evidence="18">
    <location>
        <begin position="131"/>
        <end position="159"/>
    </location>
</feature>
<comment type="similarity">
    <text evidence="19">Belongs to the dus family. Dus3 subfamily.</text>
</comment>
<dbReference type="InterPro" id="IPR013785">
    <property type="entry name" value="Aldolase_TIM"/>
</dbReference>
<dbReference type="InterPro" id="IPR035587">
    <property type="entry name" value="DUS-like_FMN-bd"/>
</dbReference>
<keyword evidence="3 19" id="KW-0288">FMN</keyword>
<feature type="compositionally biased region" description="Basic and acidic residues" evidence="20">
    <location>
        <begin position="84"/>
        <end position="100"/>
    </location>
</feature>
<evidence type="ECO:0000256" key="9">
    <source>
        <dbReference type="ARBA" id="ARBA00022833"/>
    </source>
</evidence>
<feature type="compositionally biased region" description="Basic residues" evidence="20">
    <location>
        <begin position="101"/>
        <end position="117"/>
    </location>
</feature>
<dbReference type="InterPro" id="IPR000571">
    <property type="entry name" value="Znf_CCCH"/>
</dbReference>
<feature type="compositionally biased region" description="Polar residues" evidence="20">
    <location>
        <begin position="16"/>
        <end position="41"/>
    </location>
</feature>
<feature type="region of interest" description="Disordered" evidence="20">
    <location>
        <begin position="1"/>
        <end position="41"/>
    </location>
</feature>
<evidence type="ECO:0000256" key="15">
    <source>
        <dbReference type="ARBA" id="ARBA00048342"/>
    </source>
</evidence>
<evidence type="ECO:0000256" key="2">
    <source>
        <dbReference type="ARBA" id="ARBA00022630"/>
    </source>
</evidence>
<dbReference type="EC" id="1.3.1.-" evidence="19"/>
<dbReference type="GO" id="GO:0102265">
    <property type="term" value="F:tRNA-dihydrouridine47 synthase activity"/>
    <property type="evidence" value="ECO:0007669"/>
    <property type="project" value="UniProtKB-EC"/>
</dbReference>
<evidence type="ECO:0000256" key="18">
    <source>
        <dbReference type="PROSITE-ProRule" id="PRU00723"/>
    </source>
</evidence>
<evidence type="ECO:0000256" key="19">
    <source>
        <dbReference type="RuleBase" id="RU291113"/>
    </source>
</evidence>
<reference evidence="22" key="1">
    <citation type="submission" date="2020-11" db="EMBL/GenBank/DDBJ databases">
        <authorList>
            <person name="Tran Van P."/>
        </authorList>
    </citation>
    <scope>NUCLEOTIDE SEQUENCE</scope>
</reference>
<comment type="catalytic activity">
    <reaction evidence="14">
        <text>5,6-dihydrouridine(47) in tRNA + NAD(+) = uridine(47) in tRNA + NADH + H(+)</text>
        <dbReference type="Rhea" id="RHEA:53364"/>
        <dbReference type="Rhea" id="RHEA-COMP:13539"/>
        <dbReference type="Rhea" id="RHEA-COMP:13540"/>
        <dbReference type="ChEBI" id="CHEBI:15378"/>
        <dbReference type="ChEBI" id="CHEBI:57540"/>
        <dbReference type="ChEBI" id="CHEBI:57945"/>
        <dbReference type="ChEBI" id="CHEBI:65315"/>
        <dbReference type="ChEBI" id="CHEBI:74443"/>
        <dbReference type="EC" id="1.3.1.89"/>
    </reaction>
    <physiologicalReaction direction="right-to-left" evidence="14">
        <dbReference type="Rhea" id="RHEA:53366"/>
    </physiologicalReaction>
</comment>
<dbReference type="GO" id="GO:0008270">
    <property type="term" value="F:zinc ion binding"/>
    <property type="evidence" value="ECO:0007669"/>
    <property type="project" value="UniProtKB-KW"/>
</dbReference>
<evidence type="ECO:0000256" key="12">
    <source>
        <dbReference type="ARBA" id="ARBA00023027"/>
    </source>
</evidence>
<dbReference type="Proteomes" id="UP000728032">
    <property type="component" value="Unassembled WGS sequence"/>
</dbReference>
<comment type="function">
    <text evidence="13">Catalyzes the synthesis of dihydrouridine, a modified base, in various RNAs, such as tRNAs, mRNAs and some long non-coding RNAs (lncRNAs). Mainly modifies the uridine in position 47 (U47) in the D-loop of most cytoplasmic tRNAs. Also able to mediate the formation of dihydrouridine in some mRNAs, thereby regulating their translation.</text>
</comment>
<evidence type="ECO:0000256" key="17">
    <source>
        <dbReference type="ARBA" id="ARBA00049513"/>
    </source>
</evidence>
<evidence type="ECO:0000256" key="3">
    <source>
        <dbReference type="ARBA" id="ARBA00022643"/>
    </source>
</evidence>
<evidence type="ECO:0000256" key="14">
    <source>
        <dbReference type="ARBA" id="ARBA00048266"/>
    </source>
</evidence>
<evidence type="ECO:0000256" key="20">
    <source>
        <dbReference type="SAM" id="MobiDB-lite"/>
    </source>
</evidence>
<organism evidence="22">
    <name type="scientific">Oppiella nova</name>
    <dbReference type="NCBI Taxonomy" id="334625"/>
    <lineage>
        <taxon>Eukaryota</taxon>
        <taxon>Metazoa</taxon>
        <taxon>Ecdysozoa</taxon>
        <taxon>Arthropoda</taxon>
        <taxon>Chelicerata</taxon>
        <taxon>Arachnida</taxon>
        <taxon>Acari</taxon>
        <taxon>Acariformes</taxon>
        <taxon>Sarcoptiformes</taxon>
        <taxon>Oribatida</taxon>
        <taxon>Brachypylina</taxon>
        <taxon>Oppioidea</taxon>
        <taxon>Oppiidae</taxon>
        <taxon>Oppiella</taxon>
    </lineage>
</organism>
<keyword evidence="7" id="KW-0677">Repeat</keyword>
<evidence type="ECO:0000256" key="1">
    <source>
        <dbReference type="ARBA" id="ARBA00001917"/>
    </source>
</evidence>
<evidence type="ECO:0000256" key="10">
    <source>
        <dbReference type="ARBA" id="ARBA00022857"/>
    </source>
</evidence>
<dbReference type="PANTHER" id="PTHR45846">
    <property type="entry name" value="TRNA-DIHYDROURIDINE(47) SYNTHASE [NAD(P)(+)]-LIKE"/>
    <property type="match status" value="1"/>
</dbReference>
<comment type="catalytic activity">
    <reaction evidence="16">
        <text>a 5,6-dihydrouridine in mRNA + NADP(+) = a uridine in mRNA + NADPH + H(+)</text>
        <dbReference type="Rhea" id="RHEA:69855"/>
        <dbReference type="Rhea" id="RHEA-COMP:14658"/>
        <dbReference type="Rhea" id="RHEA-COMP:17789"/>
        <dbReference type="ChEBI" id="CHEBI:15378"/>
        <dbReference type="ChEBI" id="CHEBI:57783"/>
        <dbReference type="ChEBI" id="CHEBI:58349"/>
        <dbReference type="ChEBI" id="CHEBI:65315"/>
        <dbReference type="ChEBI" id="CHEBI:74443"/>
    </reaction>
    <physiologicalReaction direction="right-to-left" evidence="16">
        <dbReference type="Rhea" id="RHEA:69857"/>
    </physiologicalReaction>
</comment>
<dbReference type="OrthoDB" id="259935at2759"/>
<accession>A0A7R9M7S6</accession>
<dbReference type="CDD" id="cd02801">
    <property type="entry name" value="DUS_like_FMN"/>
    <property type="match status" value="1"/>
</dbReference>
<evidence type="ECO:0000256" key="6">
    <source>
        <dbReference type="ARBA" id="ARBA00022723"/>
    </source>
</evidence>
<dbReference type="InterPro" id="IPR018517">
    <property type="entry name" value="tRNA_hU_synthase_CS"/>
</dbReference>
<dbReference type="FunFam" id="3.20.20.70:FF:000067">
    <property type="entry name" value="tRNA-dihydrouridine(47) synthase [NAD(P)(+)]"/>
    <property type="match status" value="1"/>
</dbReference>
<name>A0A7R9M7S6_9ACAR</name>
<comment type="cofactor">
    <cofactor evidence="1 19">
        <name>FMN</name>
        <dbReference type="ChEBI" id="CHEBI:58210"/>
    </cofactor>
</comment>
<feature type="domain" description="C3H1-type" evidence="21">
    <location>
        <begin position="131"/>
        <end position="159"/>
    </location>
</feature>
<gene>
    <name evidence="22" type="ORF">ONB1V03_LOCUS10518</name>
</gene>
<protein>
    <recommendedName>
        <fullName evidence="19">tRNA-dihydrouridine(47) synthase [NAD(P)(+)]</fullName>
        <ecNumber evidence="19">1.3.1.-</ecNumber>
    </recommendedName>
    <alternativeName>
        <fullName evidence="19">tRNA-dihydrouridine synthase 3</fullName>
    </alternativeName>
</protein>
<evidence type="ECO:0000256" key="7">
    <source>
        <dbReference type="ARBA" id="ARBA00022737"/>
    </source>
</evidence>
<dbReference type="GO" id="GO:0050660">
    <property type="term" value="F:flavin adenine dinucleotide binding"/>
    <property type="evidence" value="ECO:0007669"/>
    <property type="project" value="UniProtKB-UniRule"/>
</dbReference>
<dbReference type="GO" id="GO:0006397">
    <property type="term" value="P:mRNA processing"/>
    <property type="evidence" value="ECO:0007669"/>
    <property type="project" value="UniProtKB-KW"/>
</dbReference>
<evidence type="ECO:0000256" key="5">
    <source>
        <dbReference type="ARBA" id="ARBA00022694"/>
    </source>
</evidence>
<evidence type="ECO:0000256" key="16">
    <source>
        <dbReference type="ARBA" id="ARBA00049447"/>
    </source>
</evidence>
<keyword evidence="8 18" id="KW-0863">Zinc-finger</keyword>
<proteinExistence type="inferred from homology"/>
<sequence length="557" mass="62261">MNAVKSESLAADPVVDTNSGGDVSAPMNTTIDNKPENHSTSGFAAIKPEFLAKDTIRHFDTKYLSKRVDTSDETVGDQLAAEVADNRDDKKDESTDDNPKNNKKRFRGQNKGRRNRMRREFNEKSSFNNQIDGKKLCLSYVCDNECSYGQKCIHSHALEEYHRKGLRVADIGDECYVFSRFGKCPFGLICRFGGKHLTDGFRNAIDSDKWAQMSAQKTCRNVLTKELQFSLRKRRYDFSKAEAVTDRLKACAADTSYETLKSSSRTGGASDGTARKTIDFAGKLYLAPLTTVGNLPFRRICKQFGADITCGEMAMASNLLEGQQSEWALLRRHPSEDIFGVQICGANPQVMSRCAQVLHENCDIDFIDVNMGCPIDIVYQKGAGSGLMERHKKLDEIIYGMSSVTDCPLTLKMRTGVYQHKHIAHKVVSAVKEWNVIAGCDTGATAPVGLMTIHGRSREQRYTKRADWEYINECALQARPIPVFGSGDVLGHEEYYERVGAGGCVAGAMIGRGALIKPWIFTEIKERRLWDISAGERLDILRDFVNYGLEKGIQNQW</sequence>
<keyword evidence="10" id="KW-0521">NADP</keyword>
<evidence type="ECO:0000256" key="8">
    <source>
        <dbReference type="ARBA" id="ARBA00022771"/>
    </source>
</evidence>
<dbReference type="GO" id="GO:0003723">
    <property type="term" value="F:RNA binding"/>
    <property type="evidence" value="ECO:0007669"/>
    <property type="project" value="TreeGrafter"/>
</dbReference>
<evidence type="ECO:0000256" key="13">
    <source>
        <dbReference type="ARBA" id="ARBA00045365"/>
    </source>
</evidence>
<dbReference type="EMBL" id="CAJPVJ010007188">
    <property type="protein sequence ID" value="CAG2171052.1"/>
    <property type="molecule type" value="Genomic_DNA"/>
</dbReference>
<evidence type="ECO:0000259" key="21">
    <source>
        <dbReference type="PROSITE" id="PS50103"/>
    </source>
</evidence>
<dbReference type="PROSITE" id="PS01136">
    <property type="entry name" value="UPF0034"/>
    <property type="match status" value="1"/>
</dbReference>
<comment type="catalytic activity">
    <reaction evidence="17">
        <text>5,6-dihydrouridine(47) in tRNA + NADP(+) = uridine(47) in tRNA + NADPH + H(+)</text>
        <dbReference type="Rhea" id="RHEA:53360"/>
        <dbReference type="Rhea" id="RHEA-COMP:13539"/>
        <dbReference type="Rhea" id="RHEA-COMP:13540"/>
        <dbReference type="ChEBI" id="CHEBI:15378"/>
        <dbReference type="ChEBI" id="CHEBI:57783"/>
        <dbReference type="ChEBI" id="CHEBI:58349"/>
        <dbReference type="ChEBI" id="CHEBI:65315"/>
        <dbReference type="ChEBI" id="CHEBI:74443"/>
        <dbReference type="EC" id="1.3.1.89"/>
    </reaction>
    <physiologicalReaction direction="right-to-left" evidence="17">
        <dbReference type="Rhea" id="RHEA:53362"/>
    </physiologicalReaction>
</comment>
<keyword evidence="11 19" id="KW-0560">Oxidoreductase</keyword>
<dbReference type="Gene3D" id="3.20.20.70">
    <property type="entry name" value="Aldolase class I"/>
    <property type="match status" value="1"/>
</dbReference>
<evidence type="ECO:0000256" key="4">
    <source>
        <dbReference type="ARBA" id="ARBA00022664"/>
    </source>
</evidence>
<keyword evidence="12" id="KW-0520">NAD</keyword>
<dbReference type="Pfam" id="PF01207">
    <property type="entry name" value="Dus"/>
    <property type="match status" value="1"/>
</dbReference>
<dbReference type="SUPFAM" id="SSF51395">
    <property type="entry name" value="FMN-linked oxidoreductases"/>
    <property type="match status" value="1"/>
</dbReference>
<dbReference type="AlphaFoldDB" id="A0A7R9M7S6"/>